<dbReference type="Proteomes" id="UP001157502">
    <property type="component" value="Chromosome 28"/>
</dbReference>
<reference evidence="1" key="1">
    <citation type="submission" date="2021-05" db="EMBL/GenBank/DDBJ databases">
        <authorList>
            <person name="Pan Q."/>
            <person name="Jouanno E."/>
            <person name="Zahm M."/>
            <person name="Klopp C."/>
            <person name="Cabau C."/>
            <person name="Louis A."/>
            <person name="Berthelot C."/>
            <person name="Parey E."/>
            <person name="Roest Crollius H."/>
            <person name="Montfort J."/>
            <person name="Robinson-Rechavi M."/>
            <person name="Bouchez O."/>
            <person name="Lampietro C."/>
            <person name="Lopez Roques C."/>
            <person name="Donnadieu C."/>
            <person name="Postlethwait J."/>
            <person name="Bobe J."/>
            <person name="Dillon D."/>
            <person name="Chandos A."/>
            <person name="von Hippel F."/>
            <person name="Guiguen Y."/>
        </authorList>
    </citation>
    <scope>NUCLEOTIDE SEQUENCE</scope>
    <source>
        <strain evidence="1">YG-Jan2019</strain>
    </source>
</reference>
<name>A0ACC2FGY2_DALPE</name>
<dbReference type="EMBL" id="CM055755">
    <property type="protein sequence ID" value="KAJ7990500.1"/>
    <property type="molecule type" value="Genomic_DNA"/>
</dbReference>
<keyword evidence="2" id="KW-1185">Reference proteome</keyword>
<proteinExistence type="predicted"/>
<gene>
    <name evidence="1" type="ORF">DPEC_G00300970</name>
</gene>
<protein>
    <submittedName>
        <fullName evidence="1">Uncharacterized protein</fullName>
    </submittedName>
</protein>
<comment type="caution">
    <text evidence="1">The sequence shown here is derived from an EMBL/GenBank/DDBJ whole genome shotgun (WGS) entry which is preliminary data.</text>
</comment>
<sequence>MAVGSHASVIRPSVLPDSHIFHLSNIRVCEAQHLLRHGVRPEAPPFHRVRPSPPITRVTPTSLTHGETESNSPSSLI</sequence>
<accession>A0ACC2FGY2</accession>
<evidence type="ECO:0000313" key="1">
    <source>
        <dbReference type="EMBL" id="KAJ7990500.1"/>
    </source>
</evidence>
<organism evidence="1 2">
    <name type="scientific">Dallia pectoralis</name>
    <name type="common">Alaska blackfish</name>
    <dbReference type="NCBI Taxonomy" id="75939"/>
    <lineage>
        <taxon>Eukaryota</taxon>
        <taxon>Metazoa</taxon>
        <taxon>Chordata</taxon>
        <taxon>Craniata</taxon>
        <taxon>Vertebrata</taxon>
        <taxon>Euteleostomi</taxon>
        <taxon>Actinopterygii</taxon>
        <taxon>Neopterygii</taxon>
        <taxon>Teleostei</taxon>
        <taxon>Protacanthopterygii</taxon>
        <taxon>Esociformes</taxon>
        <taxon>Umbridae</taxon>
        <taxon>Dallia</taxon>
    </lineage>
</organism>
<evidence type="ECO:0000313" key="2">
    <source>
        <dbReference type="Proteomes" id="UP001157502"/>
    </source>
</evidence>